<dbReference type="PROSITE" id="PS50928">
    <property type="entry name" value="ABC_TM1"/>
    <property type="match status" value="1"/>
</dbReference>
<dbReference type="GO" id="GO:0022857">
    <property type="term" value="F:transmembrane transporter activity"/>
    <property type="evidence" value="ECO:0007669"/>
    <property type="project" value="InterPro"/>
</dbReference>
<dbReference type="InterPro" id="IPR010065">
    <property type="entry name" value="AA_ABC_transptr_permease_3TM"/>
</dbReference>
<proteinExistence type="inferred from homology"/>
<dbReference type="InterPro" id="IPR035906">
    <property type="entry name" value="MetI-like_sf"/>
</dbReference>
<organism evidence="12 13">
    <name type="scientific">Wigglesworthia glossinidia endosymbiont of Glossina morsitans morsitans</name>
    <name type="common">Yale colony</name>
    <dbReference type="NCBI Taxonomy" id="1142511"/>
    <lineage>
        <taxon>Bacteria</taxon>
        <taxon>Pseudomonadati</taxon>
        <taxon>Pseudomonadota</taxon>
        <taxon>Gammaproteobacteria</taxon>
        <taxon>Enterobacterales</taxon>
        <taxon>Erwiniaceae</taxon>
        <taxon>Wigglesworthia</taxon>
    </lineage>
</organism>
<dbReference type="InterPro" id="IPR043429">
    <property type="entry name" value="ArtM/GltK/GlnP/TcyL/YhdX-like"/>
</dbReference>
<dbReference type="EMBL" id="CP003315">
    <property type="protein sequence ID" value="AFA41410.1"/>
    <property type="molecule type" value="Genomic_DNA"/>
</dbReference>
<reference evidence="12 13" key="1">
    <citation type="journal article" date="2012" name="MBio">
        <title>Insight into the transmission biology and species-specific functional capabilities of tsetse (Diptera: glossinidae) obligate symbiont wigglesworthia.</title>
        <authorList>
            <person name="Rio R.V."/>
            <person name="Symula R.E."/>
            <person name="Wang J."/>
            <person name="Lohs C."/>
            <person name="Wu Y.N."/>
            <person name="Snyder A.K."/>
            <person name="Bjornson R.D."/>
            <person name="Oshima K."/>
            <person name="Biehl B.S."/>
            <person name="Perna N.T."/>
            <person name="Hattori M."/>
            <person name="Aksoy S."/>
        </authorList>
    </citation>
    <scope>NUCLEOTIDE SEQUENCE [LARGE SCALE GENOMIC DNA]</scope>
    <source>
        <strain evidence="12">WGM</strain>
    </source>
</reference>
<comment type="similarity">
    <text evidence="2">Belongs to the binding-protein-dependent transport system permease family. HisMQ subfamily.</text>
</comment>
<keyword evidence="8 10" id="KW-1133">Transmembrane helix</keyword>
<dbReference type="KEGG" id="wgl:WIGMOR_0596"/>
<evidence type="ECO:0000256" key="10">
    <source>
        <dbReference type="RuleBase" id="RU363032"/>
    </source>
</evidence>
<dbReference type="OrthoDB" id="9809799at2"/>
<dbReference type="CDD" id="cd06261">
    <property type="entry name" value="TM_PBP2"/>
    <property type="match status" value="1"/>
</dbReference>
<name>H6Q5C5_WIGGL</name>
<evidence type="ECO:0000256" key="1">
    <source>
        <dbReference type="ARBA" id="ARBA00004429"/>
    </source>
</evidence>
<evidence type="ECO:0000313" key="13">
    <source>
        <dbReference type="Proteomes" id="UP000009061"/>
    </source>
</evidence>
<accession>H6Q5C5</accession>
<dbReference type="NCBIfam" id="TIGR01726">
    <property type="entry name" value="HEQRo_perm_3TM"/>
    <property type="match status" value="1"/>
</dbReference>
<sequence>MHFQWSVILENISYFIFGNTFFGEPGGLFLTFFITVIAGIFSILLGILLAMLSWCIPKIFKKILFFISEIIRGIPLIFIIFWMYFIFPFFFSNYISREITIIFSLIWFNSSAVMHIILSGIYALPKGQHEAGLAEGLSNLQIFCKILLPQAIKNSFPSWNNLIINLVKDTSLAFILNVPELTTVGSQLNNVFQVYSLEIFLFVAFLYYMLCKSFEIIVKYFLPKIY</sequence>
<keyword evidence="6 10" id="KW-0812">Transmembrane</keyword>
<evidence type="ECO:0000256" key="6">
    <source>
        <dbReference type="ARBA" id="ARBA00022692"/>
    </source>
</evidence>
<dbReference type="GO" id="GO:0006865">
    <property type="term" value="P:amino acid transport"/>
    <property type="evidence" value="ECO:0007669"/>
    <property type="project" value="UniProtKB-KW"/>
</dbReference>
<keyword evidence="3 10" id="KW-0813">Transport</keyword>
<comment type="subcellular location">
    <subcellularLocation>
        <location evidence="1">Cell inner membrane</location>
        <topology evidence="1">Multi-pass membrane protein</topology>
    </subcellularLocation>
    <subcellularLocation>
        <location evidence="10">Cell membrane</location>
        <topology evidence="10">Multi-pass membrane protein</topology>
    </subcellularLocation>
</comment>
<feature type="domain" description="ABC transmembrane type-1" evidence="11">
    <location>
        <begin position="28"/>
        <end position="218"/>
    </location>
</feature>
<feature type="transmembrane region" description="Helical" evidence="10">
    <location>
        <begin position="28"/>
        <end position="51"/>
    </location>
</feature>
<dbReference type="Gene3D" id="1.10.3720.10">
    <property type="entry name" value="MetI-like"/>
    <property type="match status" value="1"/>
</dbReference>
<evidence type="ECO:0000256" key="7">
    <source>
        <dbReference type="ARBA" id="ARBA00022970"/>
    </source>
</evidence>
<keyword evidence="9 10" id="KW-0472">Membrane</keyword>
<dbReference type="Proteomes" id="UP000009061">
    <property type="component" value="Chromosome"/>
</dbReference>
<keyword evidence="13" id="KW-1185">Reference proteome</keyword>
<feature type="transmembrane region" description="Helical" evidence="10">
    <location>
        <begin position="192"/>
        <end position="210"/>
    </location>
</feature>
<evidence type="ECO:0000256" key="3">
    <source>
        <dbReference type="ARBA" id="ARBA00022448"/>
    </source>
</evidence>
<dbReference type="InterPro" id="IPR000515">
    <property type="entry name" value="MetI-like"/>
</dbReference>
<dbReference type="eggNOG" id="COG0765">
    <property type="taxonomic scope" value="Bacteria"/>
</dbReference>
<evidence type="ECO:0000256" key="5">
    <source>
        <dbReference type="ARBA" id="ARBA00022519"/>
    </source>
</evidence>
<evidence type="ECO:0000259" key="11">
    <source>
        <dbReference type="PROSITE" id="PS50928"/>
    </source>
</evidence>
<evidence type="ECO:0000256" key="2">
    <source>
        <dbReference type="ARBA" id="ARBA00010072"/>
    </source>
</evidence>
<dbReference type="RefSeq" id="WP_014354349.1">
    <property type="nucleotide sequence ID" value="NC_016893.1"/>
</dbReference>
<dbReference type="HOGENOM" id="CLU_019602_1_0_6"/>
<feature type="transmembrane region" description="Helical" evidence="10">
    <location>
        <begin position="99"/>
        <end position="124"/>
    </location>
</feature>
<dbReference type="GO" id="GO:0043190">
    <property type="term" value="C:ATP-binding cassette (ABC) transporter complex"/>
    <property type="evidence" value="ECO:0007669"/>
    <property type="project" value="InterPro"/>
</dbReference>
<dbReference type="STRING" id="1142511.WIGMOR_0596"/>
<dbReference type="PANTHER" id="PTHR30614">
    <property type="entry name" value="MEMBRANE COMPONENT OF AMINO ACID ABC TRANSPORTER"/>
    <property type="match status" value="1"/>
</dbReference>
<protein>
    <submittedName>
        <fullName evidence="12">Membrane component of an ABC superfamily predicted amino-acid transporter</fullName>
    </submittedName>
</protein>
<dbReference type="AlphaFoldDB" id="H6Q5C5"/>
<dbReference type="PANTHER" id="PTHR30614:SF21">
    <property type="entry name" value="AMINO ACID ABC TRANSPORTER PERMEASE"/>
    <property type="match status" value="1"/>
</dbReference>
<keyword evidence="7" id="KW-0029">Amino-acid transport</keyword>
<gene>
    <name evidence="12" type="primary">yhdY</name>
    <name evidence="12" type="ORF">WIGMOR_0596</name>
</gene>
<feature type="transmembrane region" description="Helical" evidence="10">
    <location>
        <begin position="63"/>
        <end position="87"/>
    </location>
</feature>
<keyword evidence="4" id="KW-1003">Cell membrane</keyword>
<evidence type="ECO:0000256" key="4">
    <source>
        <dbReference type="ARBA" id="ARBA00022475"/>
    </source>
</evidence>
<dbReference type="SUPFAM" id="SSF161098">
    <property type="entry name" value="MetI-like"/>
    <property type="match status" value="1"/>
</dbReference>
<dbReference type="Pfam" id="PF00528">
    <property type="entry name" value="BPD_transp_1"/>
    <property type="match status" value="1"/>
</dbReference>
<evidence type="ECO:0000313" key="12">
    <source>
        <dbReference type="EMBL" id="AFA41410.1"/>
    </source>
</evidence>
<keyword evidence="5" id="KW-0997">Cell inner membrane</keyword>
<evidence type="ECO:0000256" key="8">
    <source>
        <dbReference type="ARBA" id="ARBA00022989"/>
    </source>
</evidence>
<evidence type="ECO:0000256" key="9">
    <source>
        <dbReference type="ARBA" id="ARBA00023136"/>
    </source>
</evidence>